<proteinExistence type="inferred from homology"/>
<organism evidence="11 12">
    <name type="scientific">Vitis vinifera</name>
    <name type="common">Grape</name>
    <dbReference type="NCBI Taxonomy" id="29760"/>
    <lineage>
        <taxon>Eukaryota</taxon>
        <taxon>Viridiplantae</taxon>
        <taxon>Streptophyta</taxon>
        <taxon>Embryophyta</taxon>
        <taxon>Tracheophyta</taxon>
        <taxon>Spermatophyta</taxon>
        <taxon>Magnoliopsida</taxon>
        <taxon>eudicotyledons</taxon>
        <taxon>Gunneridae</taxon>
        <taxon>Pentapetalae</taxon>
        <taxon>rosids</taxon>
        <taxon>Vitales</taxon>
        <taxon>Vitaceae</taxon>
        <taxon>Viteae</taxon>
        <taxon>Vitis</taxon>
    </lineage>
</organism>
<dbReference type="Pfam" id="PF23598">
    <property type="entry name" value="LRR_14"/>
    <property type="match status" value="1"/>
</dbReference>
<dbReference type="SUPFAM" id="SSF52540">
    <property type="entry name" value="P-loop containing nucleoside triphosphate hydrolases"/>
    <property type="match status" value="1"/>
</dbReference>
<dbReference type="PRINTS" id="PR00364">
    <property type="entry name" value="DISEASERSIST"/>
</dbReference>
<evidence type="ECO:0000256" key="7">
    <source>
        <dbReference type="SAM" id="Coils"/>
    </source>
</evidence>
<dbReference type="Gene3D" id="1.10.10.10">
    <property type="entry name" value="Winged helix-like DNA-binding domain superfamily/Winged helix DNA-binding domain"/>
    <property type="match status" value="1"/>
</dbReference>
<keyword evidence="3" id="KW-0677">Repeat</keyword>
<dbReference type="Gene3D" id="3.40.50.300">
    <property type="entry name" value="P-loop containing nucleotide triphosphate hydrolases"/>
    <property type="match status" value="1"/>
</dbReference>
<keyword evidence="7" id="KW-0175">Coiled coil</keyword>
<evidence type="ECO:0000256" key="4">
    <source>
        <dbReference type="ARBA" id="ARBA00022741"/>
    </source>
</evidence>
<dbReference type="GO" id="GO:0005524">
    <property type="term" value="F:ATP binding"/>
    <property type="evidence" value="ECO:0007669"/>
    <property type="project" value="UniProtKB-KW"/>
</dbReference>
<keyword evidence="4" id="KW-0547">Nucleotide-binding</keyword>
<accession>A0A438HB50</accession>
<dbReference type="InterPro" id="IPR042197">
    <property type="entry name" value="Apaf_helical"/>
</dbReference>
<evidence type="ECO:0000259" key="10">
    <source>
        <dbReference type="Pfam" id="PF23598"/>
    </source>
</evidence>
<dbReference type="Pfam" id="PF00931">
    <property type="entry name" value="NB-ARC"/>
    <property type="match status" value="1"/>
</dbReference>
<dbReference type="PANTHER" id="PTHR33463:SF220">
    <property type="entry name" value="NB-ARC DOMAIN-CONTAINING PROTEIN"/>
    <property type="match status" value="1"/>
</dbReference>
<dbReference type="InterPro" id="IPR058922">
    <property type="entry name" value="WHD_DRP"/>
</dbReference>
<dbReference type="SUPFAM" id="SSF52058">
    <property type="entry name" value="L domain-like"/>
    <property type="match status" value="1"/>
</dbReference>
<dbReference type="Gene3D" id="3.80.10.10">
    <property type="entry name" value="Ribonuclease Inhibitor"/>
    <property type="match status" value="1"/>
</dbReference>
<evidence type="ECO:0000313" key="11">
    <source>
        <dbReference type="EMBL" id="RVW81684.1"/>
    </source>
</evidence>
<sequence>MGNVCSVSISTEDIAGRCCDCTAARANYICKLQENRVTLRTELQKLRELRNDVKRKVDVAERQQMKRLDQVQGWLSRVEDMETEVTQLIGDGAENIEEKRFCGSCYPKHCISSYTLGKKVVRKLQQVAALMSEGRFEVVADIVPPAAVEEIPIGTTVGLESTFDRVWRCLGEEHVGMIGLYGLGGVGKTTLLTQINNHFLKTSHNFDVVIWVVVSKTPNLDEVQNEIWEKVGFCDDKWKSKSRHLKAKDIWKALNEKRFVMLLDDLWEQMNLLEVGIPPPHQQNKSKLIFTTRSLDLCGQMGAQKKIEVKSLAWKDSWDLFQKYVGEDTLNSDPEIPEQAEIVARECCGLPLVIITIGRAMASKVTPQDWKHAIRVLQTSASKFPGMGDPVYPRLKYSYDSLPTKIVQSCFLYCSLFPEDFSIDKEALIWKWICEGFLDEYDDMDGAKNQGFNIISTLIHACLLEEPLDTNSVKLHDVIRDMALWITGEMGEMKGKFLVQTRADLTQAPEFVKWTTAERISLMHNRIEKLAGSPTCPNLSTLLLDLNRDLRMISNGFFQFMPNLRVLSLNGTNITDLPPDISNLVSLQYLDLSSTRILRFPVGMKNLVKLKRLGLACTFELSSIPRGLISSLSMLQTINLYRCGFEPDGNESLVEELESLKYLINLRITIHLNSFWMEFCDTLIKFDWAEKGKETVEYSNLNPKVKCFDGLETVTILRCRMLKNLTWLIFAPNLKYLDILYCEQMEEVIGKEYVLESPALSSPGENLVVGCPKLKKLPLNSNSARERRVMIEGEEEWWNELEWEDEATLNTFLPNFQALDKNKGVQGLVELLNGVLILLQAISPCSLLALVAALGPQPLVVALRGEGSLHGHLHSHLSNSDFCLGALYLCPPWLMKYLHGAGYGVLSHHQLTSPESEADRVEEKMTRKA</sequence>
<evidence type="ECO:0000259" key="9">
    <source>
        <dbReference type="Pfam" id="PF23559"/>
    </source>
</evidence>
<evidence type="ECO:0000256" key="1">
    <source>
        <dbReference type="ARBA" id="ARBA00008894"/>
    </source>
</evidence>
<name>A0A438HB50_VITVI</name>
<dbReference type="InterPro" id="IPR027417">
    <property type="entry name" value="P-loop_NTPase"/>
</dbReference>
<evidence type="ECO:0000256" key="2">
    <source>
        <dbReference type="ARBA" id="ARBA00022614"/>
    </source>
</evidence>
<evidence type="ECO:0000256" key="6">
    <source>
        <dbReference type="ARBA" id="ARBA00022840"/>
    </source>
</evidence>
<evidence type="ECO:0000256" key="5">
    <source>
        <dbReference type="ARBA" id="ARBA00022821"/>
    </source>
</evidence>
<dbReference type="FunFam" id="1.10.10.10:FF:000322">
    <property type="entry name" value="Probable disease resistance protein At1g63360"/>
    <property type="match status" value="1"/>
</dbReference>
<dbReference type="InterPro" id="IPR050905">
    <property type="entry name" value="Plant_NBS-LRR"/>
</dbReference>
<reference evidence="11 12" key="1">
    <citation type="journal article" date="2018" name="PLoS Genet.">
        <title>Population sequencing reveals clonal diversity and ancestral inbreeding in the grapevine cultivar Chardonnay.</title>
        <authorList>
            <person name="Roach M.J."/>
            <person name="Johnson D.L."/>
            <person name="Bohlmann J."/>
            <person name="van Vuuren H.J."/>
            <person name="Jones S.J."/>
            <person name="Pretorius I.S."/>
            <person name="Schmidt S.A."/>
            <person name="Borneman A.R."/>
        </authorList>
    </citation>
    <scope>NUCLEOTIDE SEQUENCE [LARGE SCALE GENOMIC DNA]</scope>
    <source>
        <strain evidence="12">cv. Chardonnay</strain>
        <tissue evidence="11">Leaf</tissue>
    </source>
</reference>
<dbReference type="FunFam" id="1.10.8.430:FF:000003">
    <property type="entry name" value="Probable disease resistance protein At5g66910"/>
    <property type="match status" value="1"/>
</dbReference>
<keyword evidence="2" id="KW-0433">Leucine-rich repeat</keyword>
<dbReference type="AlphaFoldDB" id="A0A438HB50"/>
<dbReference type="Proteomes" id="UP000288805">
    <property type="component" value="Unassembled WGS sequence"/>
</dbReference>
<feature type="domain" description="NB-ARC" evidence="8">
    <location>
        <begin position="160"/>
        <end position="330"/>
    </location>
</feature>
<feature type="domain" description="Disease resistance R13L4/SHOC-2-like LRR" evidence="10">
    <location>
        <begin position="550"/>
        <end position="739"/>
    </location>
</feature>
<dbReference type="Pfam" id="PF23559">
    <property type="entry name" value="WHD_DRP"/>
    <property type="match status" value="1"/>
</dbReference>
<comment type="caution">
    <text evidence="11">The sequence shown here is derived from an EMBL/GenBank/DDBJ whole genome shotgun (WGS) entry which is preliminary data.</text>
</comment>
<gene>
    <name evidence="11" type="primary">VvCHDp000291_47</name>
    <name evidence="11" type="ORF">CK203_044535</name>
</gene>
<dbReference type="GO" id="GO:0043531">
    <property type="term" value="F:ADP binding"/>
    <property type="evidence" value="ECO:0007669"/>
    <property type="project" value="InterPro"/>
</dbReference>
<comment type="similarity">
    <text evidence="1">Belongs to the disease resistance NB-LRR family.</text>
</comment>
<feature type="coiled-coil region" evidence="7">
    <location>
        <begin position="32"/>
        <end position="63"/>
    </location>
</feature>
<dbReference type="EMBL" id="QGNW01000250">
    <property type="protein sequence ID" value="RVW81684.1"/>
    <property type="molecule type" value="Genomic_DNA"/>
</dbReference>
<evidence type="ECO:0000313" key="12">
    <source>
        <dbReference type="Proteomes" id="UP000288805"/>
    </source>
</evidence>
<dbReference type="Gene3D" id="1.10.8.430">
    <property type="entry name" value="Helical domain of apoptotic protease-activating factors"/>
    <property type="match status" value="1"/>
</dbReference>
<keyword evidence="5" id="KW-0611">Plant defense</keyword>
<protein>
    <submittedName>
        <fullName evidence="11">Putative disease resistance protein</fullName>
    </submittedName>
</protein>
<dbReference type="PANTHER" id="PTHR33463">
    <property type="entry name" value="NB-ARC DOMAIN-CONTAINING PROTEIN-RELATED"/>
    <property type="match status" value="1"/>
</dbReference>
<dbReference type="FunFam" id="3.40.50.300:FF:001091">
    <property type="entry name" value="Probable disease resistance protein At1g61300"/>
    <property type="match status" value="1"/>
</dbReference>
<dbReference type="InterPro" id="IPR036388">
    <property type="entry name" value="WH-like_DNA-bd_sf"/>
</dbReference>
<feature type="domain" description="Disease resistance protein winged helix" evidence="9">
    <location>
        <begin position="416"/>
        <end position="483"/>
    </location>
</feature>
<evidence type="ECO:0000259" key="8">
    <source>
        <dbReference type="Pfam" id="PF00931"/>
    </source>
</evidence>
<evidence type="ECO:0000256" key="3">
    <source>
        <dbReference type="ARBA" id="ARBA00022737"/>
    </source>
</evidence>
<dbReference type="InterPro" id="IPR055414">
    <property type="entry name" value="LRR_R13L4/SHOC2-like"/>
</dbReference>
<dbReference type="InterPro" id="IPR032675">
    <property type="entry name" value="LRR_dom_sf"/>
</dbReference>
<keyword evidence="6" id="KW-0067">ATP-binding</keyword>
<dbReference type="InterPro" id="IPR002182">
    <property type="entry name" value="NB-ARC"/>
</dbReference>
<dbReference type="GO" id="GO:0006952">
    <property type="term" value="P:defense response"/>
    <property type="evidence" value="ECO:0007669"/>
    <property type="project" value="UniProtKB-KW"/>
</dbReference>